<feature type="region of interest" description="Disordered" evidence="7">
    <location>
        <begin position="1"/>
        <end position="30"/>
    </location>
</feature>
<dbReference type="CDD" id="cd01876">
    <property type="entry name" value="YihA_EngB"/>
    <property type="match status" value="1"/>
</dbReference>
<comment type="cofactor">
    <cofactor evidence="1">
        <name>Mg(2+)</name>
        <dbReference type="ChEBI" id="CHEBI:18420"/>
    </cofactor>
</comment>
<dbReference type="NCBIfam" id="TIGR00231">
    <property type="entry name" value="small_GTP"/>
    <property type="match status" value="1"/>
</dbReference>
<dbReference type="OrthoDB" id="391988at2759"/>
<accession>A0A8B8JYG7</accession>
<dbReference type="Pfam" id="PF01926">
    <property type="entry name" value="MMR_HSR1"/>
    <property type="match status" value="1"/>
</dbReference>
<dbReference type="InterPro" id="IPR006073">
    <property type="entry name" value="GTP-bd"/>
</dbReference>
<dbReference type="GO" id="GO:0046872">
    <property type="term" value="F:metal ion binding"/>
    <property type="evidence" value="ECO:0007669"/>
    <property type="project" value="UniProtKB-KW"/>
</dbReference>
<evidence type="ECO:0000256" key="2">
    <source>
        <dbReference type="ARBA" id="ARBA00009638"/>
    </source>
</evidence>
<evidence type="ECO:0000256" key="7">
    <source>
        <dbReference type="SAM" id="MobiDB-lite"/>
    </source>
</evidence>
<comment type="similarity">
    <text evidence="2">Belongs to the TRAFAC class TrmE-Era-EngA-EngB-Septin-like GTPase superfamily. EngB GTPase family.</text>
</comment>
<dbReference type="InterPro" id="IPR030393">
    <property type="entry name" value="G_ENGB_dom"/>
</dbReference>
<keyword evidence="5" id="KW-0460">Magnesium</keyword>
<keyword evidence="6" id="KW-0342">GTP-binding</keyword>
<dbReference type="Proteomes" id="UP000694853">
    <property type="component" value="Unplaced"/>
</dbReference>
<dbReference type="PROSITE" id="PS51706">
    <property type="entry name" value="G_ENGB"/>
    <property type="match status" value="1"/>
</dbReference>
<keyword evidence="9" id="KW-1185">Reference proteome</keyword>
<dbReference type="PANTHER" id="PTHR47560:SF1">
    <property type="entry name" value="EXPRESSED PROTEIN"/>
    <property type="match status" value="1"/>
</dbReference>
<dbReference type="PANTHER" id="PTHR47560">
    <property type="entry name" value="EXPRESSED PROTEIN"/>
    <property type="match status" value="1"/>
</dbReference>
<dbReference type="NCBIfam" id="TIGR03598">
    <property type="entry name" value="GTPase_YsxC"/>
    <property type="match status" value="1"/>
</dbReference>
<evidence type="ECO:0000313" key="10">
    <source>
        <dbReference type="RefSeq" id="XP_027336416.1"/>
    </source>
</evidence>
<sequence length="537" mass="60475">MPAEAISRQKLKKKAKLVVSTSRGSMRSKKGEFSFEKNGVYDRENVSEGQLKKRVKFQGMKSGEEGGERRKLRTLDSCGKKKRVYAKEGMDENVKSGNGVATSKKKTLFTKREKKVKSEPVEGNTSHRTMWVTGKSRNAGSKVKHSAHSGKEKRENVVLATAKPKSKAKDVGRVECVGIDDQGSGLVKKNRGKTSELRKGKIQEVVSPLSFAKKKARDKATLDDDAETLDDRPRKKKRVIKIDPYDVSNKRLDDHIDINGSKEEKKKESEEEPKMSKIAQFRAIQPSPSLLSFVEKNLLGRRRMIDIRRAGYNIDLSAPLDNIPFSTSLEREKIEENIFRNKLEFFAAAKVSSSFPPPNLPEIAFAGRSNVGKSSLLNALTRQWGVVRTSDKPGLTQTINFFKLGTKLSLVDLPGYGFAYAKEEVKEAWEELVKEYVSTRVGLKRVCLLIDTKWGMKPRDYELIELMERSKTKYQIVLTKTDVVFPIDVARRAMQIEESLLQNKSVVQPLMMVSSKSGAGIRSLRTVLANITRFAKR</sequence>
<evidence type="ECO:0000259" key="8">
    <source>
        <dbReference type="PROSITE" id="PS51706"/>
    </source>
</evidence>
<keyword evidence="3" id="KW-0479">Metal-binding</keyword>
<dbReference type="KEGG" id="aprc:113850197"/>
<gene>
    <name evidence="10" type="primary">LOC113850197</name>
</gene>
<dbReference type="HAMAP" id="MF_00321">
    <property type="entry name" value="GTPase_EngB"/>
    <property type="match status" value="1"/>
</dbReference>
<dbReference type="InterPro" id="IPR027417">
    <property type="entry name" value="P-loop_NTPase"/>
</dbReference>
<evidence type="ECO:0000256" key="1">
    <source>
        <dbReference type="ARBA" id="ARBA00001946"/>
    </source>
</evidence>
<feature type="region of interest" description="Disordered" evidence="7">
    <location>
        <begin position="93"/>
        <end position="156"/>
    </location>
</feature>
<proteinExistence type="inferred from homology"/>
<evidence type="ECO:0000256" key="5">
    <source>
        <dbReference type="ARBA" id="ARBA00022842"/>
    </source>
</evidence>
<name>A0A8B8JYG7_ABRPR</name>
<dbReference type="GO" id="GO:0005525">
    <property type="term" value="F:GTP binding"/>
    <property type="evidence" value="ECO:0007669"/>
    <property type="project" value="UniProtKB-KW"/>
</dbReference>
<reference evidence="10" key="2">
    <citation type="submission" date="2025-08" db="UniProtKB">
        <authorList>
            <consortium name="RefSeq"/>
        </authorList>
    </citation>
    <scope>IDENTIFICATION</scope>
    <source>
        <tissue evidence="10">Young leaves</tissue>
    </source>
</reference>
<dbReference type="InterPro" id="IPR005225">
    <property type="entry name" value="Small_GTP-bd"/>
</dbReference>
<dbReference type="Gene3D" id="3.40.50.300">
    <property type="entry name" value="P-loop containing nucleotide triphosphate hydrolases"/>
    <property type="match status" value="1"/>
</dbReference>
<dbReference type="SUPFAM" id="SSF52540">
    <property type="entry name" value="P-loop containing nucleoside triphosphate hydrolases"/>
    <property type="match status" value="1"/>
</dbReference>
<evidence type="ECO:0000313" key="9">
    <source>
        <dbReference type="Proteomes" id="UP000694853"/>
    </source>
</evidence>
<evidence type="ECO:0000256" key="3">
    <source>
        <dbReference type="ARBA" id="ARBA00022723"/>
    </source>
</evidence>
<feature type="compositionally biased region" description="Basic residues" evidence="7">
    <location>
        <begin position="103"/>
        <end position="115"/>
    </location>
</feature>
<evidence type="ECO:0000256" key="4">
    <source>
        <dbReference type="ARBA" id="ARBA00022741"/>
    </source>
</evidence>
<reference evidence="9" key="1">
    <citation type="journal article" date="2019" name="Toxins">
        <title>Detection of Abrin-Like and Prepropulchellin-Like Toxin Genes and Transcripts Using Whole Genome Sequencing and Full-Length Transcript Sequencing of Abrus precatorius.</title>
        <authorList>
            <person name="Hovde B.T."/>
            <person name="Daligault H.E."/>
            <person name="Hanschen E.R."/>
            <person name="Kunde Y.A."/>
            <person name="Johnson M.B."/>
            <person name="Starkenburg S.R."/>
            <person name="Johnson S.L."/>
        </authorList>
    </citation>
    <scope>NUCLEOTIDE SEQUENCE [LARGE SCALE GENOMIC DNA]</scope>
</reference>
<keyword evidence="4" id="KW-0547">Nucleotide-binding</keyword>
<feature type="domain" description="EngB-type G" evidence="8">
    <location>
        <begin position="359"/>
        <end position="534"/>
    </location>
</feature>
<dbReference type="AlphaFoldDB" id="A0A8B8JYG7"/>
<dbReference type="InterPro" id="IPR019987">
    <property type="entry name" value="GTP-bd_ribosome_bio_YsxC"/>
</dbReference>
<organism evidence="9 10">
    <name type="scientific">Abrus precatorius</name>
    <name type="common">Indian licorice</name>
    <name type="synonym">Glycine abrus</name>
    <dbReference type="NCBI Taxonomy" id="3816"/>
    <lineage>
        <taxon>Eukaryota</taxon>
        <taxon>Viridiplantae</taxon>
        <taxon>Streptophyta</taxon>
        <taxon>Embryophyta</taxon>
        <taxon>Tracheophyta</taxon>
        <taxon>Spermatophyta</taxon>
        <taxon>Magnoliopsida</taxon>
        <taxon>eudicotyledons</taxon>
        <taxon>Gunneridae</taxon>
        <taxon>Pentapetalae</taxon>
        <taxon>rosids</taxon>
        <taxon>fabids</taxon>
        <taxon>Fabales</taxon>
        <taxon>Fabaceae</taxon>
        <taxon>Papilionoideae</taxon>
        <taxon>50 kb inversion clade</taxon>
        <taxon>NPAAA clade</taxon>
        <taxon>indigoferoid/millettioid clade</taxon>
        <taxon>Abreae</taxon>
        <taxon>Abrus</taxon>
    </lineage>
</organism>
<dbReference type="GeneID" id="113850197"/>
<dbReference type="RefSeq" id="XP_027336416.1">
    <property type="nucleotide sequence ID" value="XM_027480615.1"/>
</dbReference>
<protein>
    <submittedName>
        <fullName evidence="10">Uncharacterized protein LOC113850197</fullName>
    </submittedName>
</protein>
<evidence type="ECO:0000256" key="6">
    <source>
        <dbReference type="ARBA" id="ARBA00023134"/>
    </source>
</evidence>